<dbReference type="Proteomes" id="UP001317532">
    <property type="component" value="Chromosome"/>
</dbReference>
<dbReference type="EMBL" id="AP025523">
    <property type="protein sequence ID" value="BDE06816.1"/>
    <property type="molecule type" value="Genomic_DNA"/>
</dbReference>
<gene>
    <name evidence="1" type="ORF">WPS_20920</name>
</gene>
<dbReference type="AlphaFoldDB" id="A0AAN1XY89"/>
<accession>A0AAN1XY89</accession>
<protein>
    <submittedName>
        <fullName evidence="1">Uncharacterized protein</fullName>
    </submittedName>
</protein>
<name>A0AAN1XY89_UNVUL</name>
<sequence>MVTLRAAPDEREVRFRFGIRAERQRKLRAHEDLPAEPVVHEVRDVRDDVRVIGSDRRDFNDPAVQKLDAFVGSQDPGLTHPGDTRRR</sequence>
<proteinExistence type="predicted"/>
<evidence type="ECO:0000313" key="2">
    <source>
        <dbReference type="Proteomes" id="UP001317532"/>
    </source>
</evidence>
<organism evidence="1 2">
    <name type="scientific">Vulcanimicrobium alpinum</name>
    <dbReference type="NCBI Taxonomy" id="3016050"/>
    <lineage>
        <taxon>Bacteria</taxon>
        <taxon>Bacillati</taxon>
        <taxon>Vulcanimicrobiota</taxon>
        <taxon>Vulcanimicrobiia</taxon>
        <taxon>Vulcanimicrobiales</taxon>
        <taxon>Vulcanimicrobiaceae</taxon>
        <taxon>Vulcanimicrobium</taxon>
    </lineage>
</organism>
<keyword evidence="2" id="KW-1185">Reference proteome</keyword>
<reference evidence="1 2" key="1">
    <citation type="journal article" date="2022" name="ISME Commun">
        <title>Vulcanimicrobium alpinus gen. nov. sp. nov., the first cultivated representative of the candidate phylum 'Eremiobacterota', is a metabolically versatile aerobic anoxygenic phototroph.</title>
        <authorList>
            <person name="Yabe S."/>
            <person name="Muto K."/>
            <person name="Abe K."/>
            <person name="Yokota A."/>
            <person name="Staudigel H."/>
            <person name="Tebo B.M."/>
        </authorList>
    </citation>
    <scope>NUCLEOTIDE SEQUENCE [LARGE SCALE GENOMIC DNA]</scope>
    <source>
        <strain evidence="1 2">WC8-2</strain>
    </source>
</reference>
<evidence type="ECO:0000313" key="1">
    <source>
        <dbReference type="EMBL" id="BDE06816.1"/>
    </source>
</evidence>
<dbReference type="KEGG" id="vab:WPS_20920"/>